<accession>A0A2V5J9L7</accession>
<sequence length="473" mass="50931">MSEKSPPTATTPSPPSPPPYISSAPSPAHQDTTPAHPKWYRSTTYNALILGLCNFLAPGLWTAMNSLGGGGSESPYLVDAANALTFCLMVVSCVCGSAIVRLIGVKYTLMLGTIGYAPYAAGLYTNNRFHSAWLLLLGAALCGLSAGVFWLAESSIALAYPEPGRQGFFLGLWLSFRVGGQILGGAINLGLNVHRSTAGSVSYAVFLVFVALQACGPVAGMLLTPPEKVQRRDGVRVQLRLAEDGVLAELQHTLRLLCTRNVLLIVPLIAQAIYTEAVMFTYLDLWFSVRARALASFLSGCLALIAGNVLGYVLDHAGGSLKGKARGVFAVVMTLQGGVWVWATVITSIYREKHQAALDWADPGFARGWVLYLFWVAMFQVNYMFLYFVVGNLARNKGEVVRLSALLRGTESAVQAVSYGLSSVGIMASVGGTYLNFALWAISVYPAWLVVRQIGTTLGDRKREREVEEEASE</sequence>
<proteinExistence type="predicted"/>
<keyword evidence="4 6" id="KW-0472">Membrane</keyword>
<dbReference type="AlphaFoldDB" id="A0A2V5J9L7"/>
<feature type="transmembrane region" description="Helical" evidence="6">
    <location>
        <begin position="203"/>
        <end position="223"/>
    </location>
</feature>
<keyword evidence="8" id="KW-1185">Reference proteome</keyword>
<evidence type="ECO:0000256" key="2">
    <source>
        <dbReference type="ARBA" id="ARBA00022692"/>
    </source>
</evidence>
<evidence type="ECO:0000256" key="6">
    <source>
        <dbReference type="SAM" id="Phobius"/>
    </source>
</evidence>
<dbReference type="InterPro" id="IPR051617">
    <property type="entry name" value="UNC-93-like_regulator"/>
</dbReference>
<evidence type="ECO:0000256" key="1">
    <source>
        <dbReference type="ARBA" id="ARBA00004141"/>
    </source>
</evidence>
<feature type="transmembrane region" description="Helical" evidence="6">
    <location>
        <begin position="369"/>
        <end position="391"/>
    </location>
</feature>
<feature type="transmembrane region" description="Helical" evidence="6">
    <location>
        <begin position="131"/>
        <end position="152"/>
    </location>
</feature>
<protein>
    <submittedName>
        <fullName evidence="7">DUF895 domain membrane protein</fullName>
    </submittedName>
</protein>
<evidence type="ECO:0000256" key="4">
    <source>
        <dbReference type="ARBA" id="ARBA00023136"/>
    </source>
</evidence>
<dbReference type="PANTHER" id="PTHR23294:SF19">
    <property type="entry name" value="DUF895 DOMAIN MEMBRANE PROTEIN-RELATED"/>
    <property type="match status" value="1"/>
</dbReference>
<feature type="transmembrane region" description="Helical" evidence="6">
    <location>
        <begin position="294"/>
        <end position="315"/>
    </location>
</feature>
<evidence type="ECO:0000256" key="5">
    <source>
        <dbReference type="SAM" id="MobiDB-lite"/>
    </source>
</evidence>
<dbReference type="GO" id="GO:0016020">
    <property type="term" value="C:membrane"/>
    <property type="evidence" value="ECO:0007669"/>
    <property type="project" value="UniProtKB-SubCell"/>
</dbReference>
<feature type="transmembrane region" description="Helical" evidence="6">
    <location>
        <begin position="327"/>
        <end position="349"/>
    </location>
</feature>
<feature type="compositionally biased region" description="Low complexity" evidence="5">
    <location>
        <begin position="1"/>
        <end position="11"/>
    </location>
</feature>
<keyword evidence="2 6" id="KW-0812">Transmembrane</keyword>
<evidence type="ECO:0000313" key="7">
    <source>
        <dbReference type="EMBL" id="PYI35077.1"/>
    </source>
</evidence>
<dbReference type="PANTHER" id="PTHR23294">
    <property type="entry name" value="ET TRANSLATION PRODUCT-RELATED"/>
    <property type="match status" value="1"/>
</dbReference>
<comment type="subcellular location">
    <subcellularLocation>
        <location evidence="1">Membrane</location>
        <topology evidence="1">Multi-pass membrane protein</topology>
    </subcellularLocation>
</comment>
<dbReference type="Gene3D" id="1.20.1250.20">
    <property type="entry name" value="MFS general substrate transporter like domains"/>
    <property type="match status" value="1"/>
</dbReference>
<gene>
    <name evidence="7" type="ORF">BP00DRAFT_463172</name>
</gene>
<dbReference type="EMBL" id="KZ825472">
    <property type="protein sequence ID" value="PYI35077.1"/>
    <property type="molecule type" value="Genomic_DNA"/>
</dbReference>
<evidence type="ECO:0000313" key="8">
    <source>
        <dbReference type="Proteomes" id="UP000248817"/>
    </source>
</evidence>
<organism evidence="7 8">
    <name type="scientific">Aspergillus indologenus CBS 114.80</name>
    <dbReference type="NCBI Taxonomy" id="1450541"/>
    <lineage>
        <taxon>Eukaryota</taxon>
        <taxon>Fungi</taxon>
        <taxon>Dikarya</taxon>
        <taxon>Ascomycota</taxon>
        <taxon>Pezizomycotina</taxon>
        <taxon>Eurotiomycetes</taxon>
        <taxon>Eurotiomycetidae</taxon>
        <taxon>Eurotiales</taxon>
        <taxon>Aspergillaceae</taxon>
        <taxon>Aspergillus</taxon>
        <taxon>Aspergillus subgen. Circumdati</taxon>
    </lineage>
</organism>
<dbReference type="InterPro" id="IPR010291">
    <property type="entry name" value="Ion_channel_UNC-93"/>
</dbReference>
<evidence type="ECO:0000256" key="3">
    <source>
        <dbReference type="ARBA" id="ARBA00022989"/>
    </source>
</evidence>
<name>A0A2V5J9L7_9EURO</name>
<reference evidence="7 8" key="1">
    <citation type="submission" date="2018-02" db="EMBL/GenBank/DDBJ databases">
        <title>The genomes of Aspergillus section Nigri reveals drivers in fungal speciation.</title>
        <authorList>
            <consortium name="DOE Joint Genome Institute"/>
            <person name="Vesth T.C."/>
            <person name="Nybo J."/>
            <person name="Theobald S."/>
            <person name="Brandl J."/>
            <person name="Frisvad J.C."/>
            <person name="Nielsen K.F."/>
            <person name="Lyhne E.K."/>
            <person name="Kogle M.E."/>
            <person name="Kuo A."/>
            <person name="Riley R."/>
            <person name="Clum A."/>
            <person name="Nolan M."/>
            <person name="Lipzen A."/>
            <person name="Salamov A."/>
            <person name="Henrissat B."/>
            <person name="Wiebenga A."/>
            <person name="De vries R.P."/>
            <person name="Grigoriev I.V."/>
            <person name="Mortensen U.H."/>
            <person name="Andersen M.R."/>
            <person name="Baker S.E."/>
        </authorList>
    </citation>
    <scope>NUCLEOTIDE SEQUENCE [LARGE SCALE GENOMIC DNA]</scope>
    <source>
        <strain evidence="7 8">CBS 114.80</strain>
    </source>
</reference>
<dbReference type="InterPro" id="IPR036259">
    <property type="entry name" value="MFS_trans_sf"/>
</dbReference>
<dbReference type="Proteomes" id="UP000248817">
    <property type="component" value="Unassembled WGS sequence"/>
</dbReference>
<feature type="region of interest" description="Disordered" evidence="5">
    <location>
        <begin position="1"/>
        <end position="35"/>
    </location>
</feature>
<feature type="transmembrane region" description="Helical" evidence="6">
    <location>
        <begin position="412"/>
        <end position="431"/>
    </location>
</feature>
<keyword evidence="3 6" id="KW-1133">Transmembrane helix</keyword>
<feature type="transmembrane region" description="Helical" evidence="6">
    <location>
        <begin position="76"/>
        <end position="100"/>
    </location>
</feature>
<dbReference type="SUPFAM" id="SSF103473">
    <property type="entry name" value="MFS general substrate transporter"/>
    <property type="match status" value="1"/>
</dbReference>
<feature type="transmembrane region" description="Helical" evidence="6">
    <location>
        <begin position="262"/>
        <end position="282"/>
    </location>
</feature>
<dbReference type="Pfam" id="PF05978">
    <property type="entry name" value="UNC-93"/>
    <property type="match status" value="1"/>
</dbReference>
<feature type="transmembrane region" description="Helical" evidence="6">
    <location>
        <begin position="45"/>
        <end position="64"/>
    </location>
</feature>